<dbReference type="FunFam" id="1.20.1250.20:FF:000003">
    <property type="entry name" value="Solute carrier family 17 member 3"/>
    <property type="match status" value="1"/>
</dbReference>
<dbReference type="InterPro" id="IPR050382">
    <property type="entry name" value="MFS_Na/Anion_cotransporter"/>
</dbReference>
<feature type="domain" description="Major facilitator superfamily (MFS) profile" evidence="8">
    <location>
        <begin position="1"/>
        <end position="359"/>
    </location>
</feature>
<dbReference type="GO" id="GO:0016020">
    <property type="term" value="C:membrane"/>
    <property type="evidence" value="ECO:0007669"/>
    <property type="project" value="UniProtKB-SubCell"/>
</dbReference>
<feature type="transmembrane region" description="Helical" evidence="7">
    <location>
        <begin position="107"/>
        <end position="125"/>
    </location>
</feature>
<sequence>MFWKSRRHIVTLMGLWGFFNLYTVFGIGIGTSIILSLVSLGAAKLGIYPLVVGVSFPSIQEVYSNWAPEYEKTRMAGIVQNGSQIGAFTSFLLSGVLVEYFGWESVFYFFGGIGCLWFLLWMIYIKRDPASDPRISRKERDFIESNRKKENHKKYAKVPWKLFLTSKAVWAQTVCSSCDAFTTFTYLTQIPSYLNDVLGFNMGATGFFSAAPFLMFILLTPVASTLSDFLLSSKLLSTVNVRKLFIVCGMLMGTICLIIMSNATDMMTIWVCLIVAVGTTSLTKCAYFTNPLDIAPAYASVVMGFSNTIATIPGVVAPTLAGFIVRNGTREEWRIVFYIAAGLTLFGMAYSVLFGQGEVQEWAKREQKKLENATEPLQLQQQLEDEKLT</sequence>
<dbReference type="PANTHER" id="PTHR11662:SF399">
    <property type="entry name" value="FI19708P1-RELATED"/>
    <property type="match status" value="1"/>
</dbReference>
<feature type="transmembrane region" description="Helical" evidence="7">
    <location>
        <begin position="84"/>
        <end position="101"/>
    </location>
</feature>
<dbReference type="InterPro" id="IPR011701">
    <property type="entry name" value="MFS"/>
</dbReference>
<dbReference type="FunFam" id="1.20.1250.20:FF:001045">
    <property type="entry name" value="Solute carrier family 17 (sodium phosphate), member 3"/>
    <property type="match status" value="1"/>
</dbReference>
<reference evidence="9" key="1">
    <citation type="submission" date="2020-05" db="UniProtKB">
        <authorList>
            <consortium name="EnsemblMetazoa"/>
        </authorList>
    </citation>
    <scope>IDENTIFICATION</scope>
    <source>
        <strain evidence="9">Jacobina</strain>
    </source>
</reference>
<feature type="transmembrane region" description="Helical" evidence="7">
    <location>
        <begin position="243"/>
        <end position="261"/>
    </location>
</feature>
<evidence type="ECO:0000256" key="2">
    <source>
        <dbReference type="ARBA" id="ARBA00022448"/>
    </source>
</evidence>
<dbReference type="Proteomes" id="UP000092461">
    <property type="component" value="Unassembled WGS sequence"/>
</dbReference>
<evidence type="ECO:0000313" key="10">
    <source>
        <dbReference type="Proteomes" id="UP000092461"/>
    </source>
</evidence>
<organism evidence="9 10">
    <name type="scientific">Lutzomyia longipalpis</name>
    <name type="common">Sand fly</name>
    <dbReference type="NCBI Taxonomy" id="7200"/>
    <lineage>
        <taxon>Eukaryota</taxon>
        <taxon>Metazoa</taxon>
        <taxon>Ecdysozoa</taxon>
        <taxon>Arthropoda</taxon>
        <taxon>Hexapoda</taxon>
        <taxon>Insecta</taxon>
        <taxon>Pterygota</taxon>
        <taxon>Neoptera</taxon>
        <taxon>Endopterygota</taxon>
        <taxon>Diptera</taxon>
        <taxon>Nematocera</taxon>
        <taxon>Psychodoidea</taxon>
        <taxon>Psychodidae</taxon>
        <taxon>Lutzomyia</taxon>
        <taxon>Lutzomyia</taxon>
    </lineage>
</organism>
<evidence type="ECO:0000256" key="6">
    <source>
        <dbReference type="ARBA" id="ARBA00023136"/>
    </source>
</evidence>
<name>A0A1B0GHQ8_LUTLO</name>
<keyword evidence="3 7" id="KW-0812">Transmembrane</keyword>
<dbReference type="Pfam" id="PF07690">
    <property type="entry name" value="MFS_1"/>
    <property type="match status" value="1"/>
</dbReference>
<keyword evidence="5 7" id="KW-1133">Transmembrane helix</keyword>
<comment type="subcellular location">
    <subcellularLocation>
        <location evidence="1">Membrane</location>
        <topology evidence="1">Multi-pass membrane protein</topology>
    </subcellularLocation>
</comment>
<proteinExistence type="predicted"/>
<protein>
    <recommendedName>
        <fullName evidence="8">Major facilitator superfamily (MFS) profile domain-containing protein</fullName>
    </recommendedName>
</protein>
<keyword evidence="10" id="KW-1185">Reference proteome</keyword>
<evidence type="ECO:0000256" key="1">
    <source>
        <dbReference type="ARBA" id="ARBA00004141"/>
    </source>
</evidence>
<dbReference type="EnsemblMetazoa" id="LLOJ001596-RA">
    <property type="protein sequence ID" value="LLOJ001596-PA"/>
    <property type="gene ID" value="LLOJ001596"/>
</dbReference>
<accession>A0A1B0GHQ8</accession>
<feature type="transmembrane region" description="Helical" evidence="7">
    <location>
        <begin position="267"/>
        <end position="289"/>
    </location>
</feature>
<keyword evidence="6 7" id="KW-0472">Membrane</keyword>
<dbReference type="InterPro" id="IPR036259">
    <property type="entry name" value="MFS_trans_sf"/>
</dbReference>
<dbReference type="PANTHER" id="PTHR11662">
    <property type="entry name" value="SOLUTE CARRIER FAMILY 17"/>
    <property type="match status" value="1"/>
</dbReference>
<dbReference type="InterPro" id="IPR020846">
    <property type="entry name" value="MFS_dom"/>
</dbReference>
<dbReference type="VEuPathDB" id="VectorBase:LLONM1_000688"/>
<evidence type="ECO:0000259" key="8">
    <source>
        <dbReference type="PROSITE" id="PS50850"/>
    </source>
</evidence>
<keyword evidence="4" id="KW-0769">Symport</keyword>
<dbReference type="VEuPathDB" id="VectorBase:LLOJ001596"/>
<evidence type="ECO:0000256" key="4">
    <source>
        <dbReference type="ARBA" id="ARBA00022847"/>
    </source>
</evidence>
<keyword evidence="2" id="KW-0813">Transport</keyword>
<evidence type="ECO:0000313" key="9">
    <source>
        <dbReference type="EnsemblMetazoa" id="LLOJ001596-PA"/>
    </source>
</evidence>
<dbReference type="SUPFAM" id="SSF103473">
    <property type="entry name" value="MFS general substrate transporter"/>
    <property type="match status" value="1"/>
</dbReference>
<dbReference type="Gene3D" id="1.20.1250.20">
    <property type="entry name" value="MFS general substrate transporter like domains"/>
    <property type="match status" value="2"/>
</dbReference>
<evidence type="ECO:0000256" key="7">
    <source>
        <dbReference type="SAM" id="Phobius"/>
    </source>
</evidence>
<feature type="transmembrane region" description="Helical" evidence="7">
    <location>
        <begin position="12"/>
        <end position="39"/>
    </location>
</feature>
<dbReference type="AlphaFoldDB" id="A0A1B0GHQ8"/>
<dbReference type="PROSITE" id="PS50850">
    <property type="entry name" value="MFS"/>
    <property type="match status" value="1"/>
</dbReference>
<feature type="transmembrane region" description="Helical" evidence="7">
    <location>
        <begin position="335"/>
        <end position="355"/>
    </location>
</feature>
<evidence type="ECO:0000256" key="5">
    <source>
        <dbReference type="ARBA" id="ARBA00022989"/>
    </source>
</evidence>
<feature type="transmembrane region" description="Helical" evidence="7">
    <location>
        <begin position="301"/>
        <end position="323"/>
    </location>
</feature>
<dbReference type="EMBL" id="AJWK01005462">
    <property type="status" value="NOT_ANNOTATED_CDS"/>
    <property type="molecule type" value="Genomic_DNA"/>
</dbReference>
<evidence type="ECO:0000256" key="3">
    <source>
        <dbReference type="ARBA" id="ARBA00022692"/>
    </source>
</evidence>
<feature type="transmembrane region" description="Helical" evidence="7">
    <location>
        <begin position="207"/>
        <end position="231"/>
    </location>
</feature>
<dbReference type="GO" id="GO:0015293">
    <property type="term" value="F:symporter activity"/>
    <property type="evidence" value="ECO:0007669"/>
    <property type="project" value="UniProtKB-KW"/>
</dbReference>